<evidence type="ECO:0000313" key="2">
    <source>
        <dbReference type="EMBL" id="MCL9810020.1"/>
    </source>
</evidence>
<proteinExistence type="predicted"/>
<accession>A0ABT0TRA3</accession>
<dbReference type="EMBL" id="JAMLJM010000011">
    <property type="protein sequence ID" value="MCL9810020.1"/>
    <property type="molecule type" value="Genomic_DNA"/>
</dbReference>
<reference evidence="2 3" key="1">
    <citation type="submission" date="2022-05" db="EMBL/GenBank/DDBJ databases">
        <title>Flavobacterium sp., isolated from activated sludge.</title>
        <authorList>
            <person name="Ran Q."/>
        </authorList>
    </citation>
    <scope>NUCLEOTIDE SEQUENCE [LARGE SCALE GENOMIC DNA]</scope>
    <source>
        <strain evidence="2 3">HXWNR70</strain>
    </source>
</reference>
<organism evidence="2 3">
    <name type="scientific">Flavobacterium luminosum</name>
    <dbReference type="NCBI Taxonomy" id="2949086"/>
    <lineage>
        <taxon>Bacteria</taxon>
        <taxon>Pseudomonadati</taxon>
        <taxon>Bacteroidota</taxon>
        <taxon>Flavobacteriia</taxon>
        <taxon>Flavobacteriales</taxon>
        <taxon>Flavobacteriaceae</taxon>
        <taxon>Flavobacterium</taxon>
    </lineage>
</organism>
<name>A0ABT0TRA3_9FLAO</name>
<dbReference type="Proteomes" id="UP001317191">
    <property type="component" value="Unassembled WGS sequence"/>
</dbReference>
<evidence type="ECO:0000313" key="3">
    <source>
        <dbReference type="Proteomes" id="UP001317191"/>
    </source>
</evidence>
<feature type="signal peptide" evidence="1">
    <location>
        <begin position="1"/>
        <end position="23"/>
    </location>
</feature>
<dbReference type="RefSeq" id="WP_250593409.1">
    <property type="nucleotide sequence ID" value="NZ_JAMLJM010000011.1"/>
</dbReference>
<dbReference type="PROSITE" id="PS51257">
    <property type="entry name" value="PROKAR_LIPOPROTEIN"/>
    <property type="match status" value="1"/>
</dbReference>
<sequence>MLKIKIALLATFSLLLFSCNTKSKEEKATEIKTEEHQHSESETIQLNGGQKWKVDVDMMAHIRTMENDVTSFDKETPENYQLLADNLKKNLDLLTSNCTMKGQAHDELHKWLLPYIELVDDFSKDKSNENLAKIQESFTTFNQYFQ</sequence>
<gene>
    <name evidence="2" type="ORF">NAT50_11695</name>
</gene>
<keyword evidence="1" id="KW-0732">Signal</keyword>
<feature type="chain" id="PRO_5045405477" evidence="1">
    <location>
        <begin position="24"/>
        <end position="146"/>
    </location>
</feature>
<evidence type="ECO:0000256" key="1">
    <source>
        <dbReference type="SAM" id="SignalP"/>
    </source>
</evidence>
<comment type="caution">
    <text evidence="2">The sequence shown here is derived from an EMBL/GenBank/DDBJ whole genome shotgun (WGS) entry which is preliminary data.</text>
</comment>
<keyword evidence="3" id="KW-1185">Reference proteome</keyword>
<protein>
    <submittedName>
        <fullName evidence="2">Uncharacterized protein</fullName>
    </submittedName>
</protein>